<evidence type="ECO:0000256" key="1">
    <source>
        <dbReference type="ARBA" id="ARBA00022741"/>
    </source>
</evidence>
<keyword evidence="2" id="KW-0067">ATP-binding</keyword>
<dbReference type="InterPro" id="IPR011990">
    <property type="entry name" value="TPR-like_helical_dom_sf"/>
</dbReference>
<keyword evidence="1" id="KW-0547">Nucleotide-binding</keyword>
<dbReference type="PANTHER" id="PTHR16305">
    <property type="entry name" value="TESTICULAR SOLUBLE ADENYLYL CYCLASE"/>
    <property type="match status" value="1"/>
</dbReference>
<name>A0A1I5S2K3_9PSEU</name>
<evidence type="ECO:0000256" key="2">
    <source>
        <dbReference type="ARBA" id="ARBA00022840"/>
    </source>
</evidence>
<reference evidence="4 5" key="1">
    <citation type="submission" date="2016-10" db="EMBL/GenBank/DDBJ databases">
        <authorList>
            <person name="de Groot N.N."/>
        </authorList>
    </citation>
    <scope>NUCLEOTIDE SEQUENCE [LARGE SCALE GENOMIC DNA]</scope>
    <source>
        <strain evidence="4 5">DSM 44637</strain>
    </source>
</reference>
<dbReference type="Gene3D" id="1.10.10.10">
    <property type="entry name" value="Winged helix-like DNA-binding domain superfamily/Winged helix DNA-binding domain"/>
    <property type="match status" value="1"/>
</dbReference>
<dbReference type="InterPro" id="IPR027417">
    <property type="entry name" value="P-loop_NTPase"/>
</dbReference>
<accession>A0A1I5S2K3</accession>
<dbReference type="InterPro" id="IPR000792">
    <property type="entry name" value="Tscrpt_reg_LuxR_C"/>
</dbReference>
<dbReference type="GO" id="GO:0005524">
    <property type="term" value="F:ATP binding"/>
    <property type="evidence" value="ECO:0007669"/>
    <property type="project" value="UniProtKB-KW"/>
</dbReference>
<dbReference type="GO" id="GO:0005737">
    <property type="term" value="C:cytoplasm"/>
    <property type="evidence" value="ECO:0007669"/>
    <property type="project" value="TreeGrafter"/>
</dbReference>
<evidence type="ECO:0000313" key="5">
    <source>
        <dbReference type="Proteomes" id="UP000199137"/>
    </source>
</evidence>
<dbReference type="Proteomes" id="UP000199137">
    <property type="component" value="Unassembled WGS sequence"/>
</dbReference>
<dbReference type="AlphaFoldDB" id="A0A1I5S2K3"/>
<dbReference type="EMBL" id="FOWC01000006">
    <property type="protein sequence ID" value="SFP64964.1"/>
    <property type="molecule type" value="Genomic_DNA"/>
</dbReference>
<dbReference type="STRING" id="112413.SAMN05421854_106163"/>
<protein>
    <submittedName>
        <fullName evidence="4">Regulatory protein, luxR family</fullName>
    </submittedName>
</protein>
<dbReference type="GO" id="GO:0006355">
    <property type="term" value="P:regulation of DNA-templated transcription"/>
    <property type="evidence" value="ECO:0007669"/>
    <property type="project" value="InterPro"/>
</dbReference>
<evidence type="ECO:0000313" key="4">
    <source>
        <dbReference type="EMBL" id="SFP64964.1"/>
    </source>
</evidence>
<dbReference type="PANTHER" id="PTHR16305:SF35">
    <property type="entry name" value="TRANSCRIPTIONAL ACTIVATOR DOMAIN"/>
    <property type="match status" value="1"/>
</dbReference>
<dbReference type="SUPFAM" id="SSF46894">
    <property type="entry name" value="C-terminal effector domain of the bipartite response regulators"/>
    <property type="match status" value="1"/>
</dbReference>
<dbReference type="SUPFAM" id="SSF48452">
    <property type="entry name" value="TPR-like"/>
    <property type="match status" value="1"/>
</dbReference>
<evidence type="ECO:0000259" key="3">
    <source>
        <dbReference type="PROSITE" id="PS50043"/>
    </source>
</evidence>
<dbReference type="Gene3D" id="3.40.50.300">
    <property type="entry name" value="P-loop containing nucleotide triphosphate hydrolases"/>
    <property type="match status" value="1"/>
</dbReference>
<dbReference type="InterPro" id="IPR036388">
    <property type="entry name" value="WH-like_DNA-bd_sf"/>
</dbReference>
<feature type="domain" description="HTH luxR-type" evidence="3">
    <location>
        <begin position="903"/>
        <end position="965"/>
    </location>
</feature>
<organism evidence="4 5">
    <name type="scientific">Amycolatopsis rubida</name>
    <dbReference type="NCBI Taxonomy" id="112413"/>
    <lineage>
        <taxon>Bacteria</taxon>
        <taxon>Bacillati</taxon>
        <taxon>Actinomycetota</taxon>
        <taxon>Actinomycetes</taxon>
        <taxon>Pseudonocardiales</taxon>
        <taxon>Pseudonocardiaceae</taxon>
        <taxon>Amycolatopsis</taxon>
    </lineage>
</organism>
<dbReference type="InterPro" id="IPR041664">
    <property type="entry name" value="AAA_16"/>
</dbReference>
<dbReference type="PRINTS" id="PR00038">
    <property type="entry name" value="HTHLUXR"/>
</dbReference>
<sequence length="965" mass="103494">MLCRFFRDREAMVRDDAAAGATVLVGRAEELRSLVAASTRPPSVVLVEGEAGVGKTRLVTELLRHRELTGRRVLAGGGQAMREPFPHGAVLEALRDADRYLPDARPLNGVTGALRPYLPELGAHLPPTPASLGDRRADQHRLFRAVREVLDALGPVLLVVEDLHWCDDGSRRLLRFLLAEPPRDTSLLLTCRRAEAPGGVPLGSAFRPAAGVTNLVLELRPLDAEQTRLLAGELLGGSVSAEFAALVHERTAGIPFVIEETVRTLDAQSAAHADRMTARRVLDSVAVPARLREAALEQLSGLPAPARRITETAAVFGAPASAQLLGAVAGLPPPRARQALVLALERHALVELADFHYGFRHTLARQAVYDAIPGPHRQELHRRAVSVLCRQNPVPLARLAQHSRKAGAIADARRYGEAAADAATSAGDLSTATELLCTLLSEPGLDSSDVDRMAVKLSELANYGTAQHEVAGALERLLSDDRLSRTHRGQIRLSRGLLLIRQAGGIEAARTQIELAVHELGHRPDLAGRGIAVLGQPWFGATPVAEHLRWLARVDEVVANTTDRTLVLTLLANCLPSRLQIGDPGALAAMDAVPTAVSSAEQQRQLARLHANVADACAWIGHHRRAGSMVRSAIELASNCGAPYLIGIARSTGVHTDWLTGRWNGLDEKARSLLAEYRQLLPMSGELSLVLGLLATARGEWDRATAHFAAVGPDEPENAVTPVVLAAHAGIAGMLLSHSDDEAAVARADLGLELLRAKGAWSWSGELLPVAVESYCRIGRIGAAAALVAEAVQKIRDLDAPLAAVSLLFCHGVLSAHRHDHARAAKFLREASDGYDRLPAPYPAALAREQLARSKLTMGEPGAAEAFPALAEEFARLGATRAAARCRHTHRATGAITPSRRGRRGYGNELSPREQDVARLLADGHTNREIAEVLFLSRRTVEQHVASVLRKLKLTSRGELAAAVR</sequence>
<proteinExistence type="predicted"/>
<dbReference type="PROSITE" id="PS50043">
    <property type="entry name" value="HTH_LUXR_2"/>
    <property type="match status" value="1"/>
</dbReference>
<dbReference type="GO" id="GO:0004016">
    <property type="term" value="F:adenylate cyclase activity"/>
    <property type="evidence" value="ECO:0007669"/>
    <property type="project" value="TreeGrafter"/>
</dbReference>
<dbReference type="CDD" id="cd06170">
    <property type="entry name" value="LuxR_C_like"/>
    <property type="match status" value="1"/>
</dbReference>
<dbReference type="Gene3D" id="1.25.40.10">
    <property type="entry name" value="Tetratricopeptide repeat domain"/>
    <property type="match status" value="1"/>
</dbReference>
<dbReference type="Pfam" id="PF13191">
    <property type="entry name" value="AAA_16"/>
    <property type="match status" value="1"/>
</dbReference>
<dbReference type="SMART" id="SM00421">
    <property type="entry name" value="HTH_LUXR"/>
    <property type="match status" value="1"/>
</dbReference>
<dbReference type="InterPro" id="IPR016032">
    <property type="entry name" value="Sig_transdc_resp-reg_C-effctor"/>
</dbReference>
<gene>
    <name evidence="4" type="ORF">SAMN05421854_106163</name>
</gene>
<dbReference type="SUPFAM" id="SSF52540">
    <property type="entry name" value="P-loop containing nucleoside triphosphate hydrolases"/>
    <property type="match status" value="1"/>
</dbReference>
<dbReference type="Pfam" id="PF00196">
    <property type="entry name" value="GerE"/>
    <property type="match status" value="1"/>
</dbReference>
<dbReference type="PROSITE" id="PS00622">
    <property type="entry name" value="HTH_LUXR_1"/>
    <property type="match status" value="1"/>
</dbReference>
<dbReference type="GO" id="GO:0003677">
    <property type="term" value="F:DNA binding"/>
    <property type="evidence" value="ECO:0007669"/>
    <property type="project" value="InterPro"/>
</dbReference>